<dbReference type="EMBL" id="KB445571">
    <property type="protein sequence ID" value="EMD95386.1"/>
    <property type="molecule type" value="Genomic_DNA"/>
</dbReference>
<keyword evidence="1" id="KW-0472">Membrane</keyword>
<name>M2UP96_COCH5</name>
<sequence>LHVLYSLPAETGRRNAIVIIVVVIVKFIPIEETIIVKKYTYKVTKVLVLKNRILKEFITNYNKLFTFKY</sequence>
<dbReference type="Proteomes" id="UP000016936">
    <property type="component" value="Unassembled WGS sequence"/>
</dbReference>
<gene>
    <name evidence="2" type="ORF">COCHEDRAFT_1091734</name>
</gene>
<proteinExistence type="predicted"/>
<keyword evidence="1" id="KW-1133">Transmembrane helix</keyword>
<evidence type="ECO:0000256" key="1">
    <source>
        <dbReference type="SAM" id="Phobius"/>
    </source>
</evidence>
<evidence type="ECO:0000313" key="3">
    <source>
        <dbReference type="Proteomes" id="UP000016936"/>
    </source>
</evidence>
<feature type="transmembrane region" description="Helical" evidence="1">
    <location>
        <begin position="16"/>
        <end position="36"/>
    </location>
</feature>
<reference evidence="2 3" key="1">
    <citation type="journal article" date="2012" name="PLoS Pathog.">
        <title>Diverse lifestyles and strategies of plant pathogenesis encoded in the genomes of eighteen Dothideomycetes fungi.</title>
        <authorList>
            <person name="Ohm R.A."/>
            <person name="Feau N."/>
            <person name="Henrissat B."/>
            <person name="Schoch C.L."/>
            <person name="Horwitz B.A."/>
            <person name="Barry K.W."/>
            <person name="Condon B.J."/>
            <person name="Copeland A.C."/>
            <person name="Dhillon B."/>
            <person name="Glaser F."/>
            <person name="Hesse C.N."/>
            <person name="Kosti I."/>
            <person name="LaButti K."/>
            <person name="Lindquist E.A."/>
            <person name="Lucas S."/>
            <person name="Salamov A.A."/>
            <person name="Bradshaw R.E."/>
            <person name="Ciuffetti L."/>
            <person name="Hamelin R.C."/>
            <person name="Kema G.H.J."/>
            <person name="Lawrence C."/>
            <person name="Scott J.A."/>
            <person name="Spatafora J.W."/>
            <person name="Turgeon B.G."/>
            <person name="de Wit P.J.G.M."/>
            <person name="Zhong S."/>
            <person name="Goodwin S.B."/>
            <person name="Grigoriev I.V."/>
        </authorList>
    </citation>
    <scope>NUCLEOTIDE SEQUENCE [LARGE SCALE GENOMIC DNA]</scope>
    <source>
        <strain evidence="3">C5 / ATCC 48332 / race O</strain>
    </source>
</reference>
<organism evidence="2 3">
    <name type="scientific">Cochliobolus heterostrophus (strain C5 / ATCC 48332 / race O)</name>
    <name type="common">Southern corn leaf blight fungus</name>
    <name type="synonym">Bipolaris maydis</name>
    <dbReference type="NCBI Taxonomy" id="701091"/>
    <lineage>
        <taxon>Eukaryota</taxon>
        <taxon>Fungi</taxon>
        <taxon>Dikarya</taxon>
        <taxon>Ascomycota</taxon>
        <taxon>Pezizomycotina</taxon>
        <taxon>Dothideomycetes</taxon>
        <taxon>Pleosporomycetidae</taxon>
        <taxon>Pleosporales</taxon>
        <taxon>Pleosporineae</taxon>
        <taxon>Pleosporaceae</taxon>
        <taxon>Bipolaris</taxon>
    </lineage>
</organism>
<dbReference type="AlphaFoldDB" id="M2UP96"/>
<feature type="non-terminal residue" evidence="2">
    <location>
        <position position="1"/>
    </location>
</feature>
<evidence type="ECO:0000313" key="2">
    <source>
        <dbReference type="EMBL" id="EMD95386.1"/>
    </source>
</evidence>
<protein>
    <submittedName>
        <fullName evidence="2">Uncharacterized protein</fullName>
    </submittedName>
</protein>
<accession>M2UP96</accession>
<keyword evidence="3" id="KW-1185">Reference proteome</keyword>
<reference evidence="3" key="2">
    <citation type="journal article" date="2013" name="PLoS Genet.">
        <title>Comparative genome structure, secondary metabolite, and effector coding capacity across Cochliobolus pathogens.</title>
        <authorList>
            <person name="Condon B.J."/>
            <person name="Leng Y."/>
            <person name="Wu D."/>
            <person name="Bushley K.E."/>
            <person name="Ohm R.A."/>
            <person name="Otillar R."/>
            <person name="Martin J."/>
            <person name="Schackwitz W."/>
            <person name="Grimwood J."/>
            <person name="MohdZainudin N."/>
            <person name="Xue C."/>
            <person name="Wang R."/>
            <person name="Manning V.A."/>
            <person name="Dhillon B."/>
            <person name="Tu Z.J."/>
            <person name="Steffenson B.J."/>
            <person name="Salamov A."/>
            <person name="Sun H."/>
            <person name="Lowry S."/>
            <person name="LaButti K."/>
            <person name="Han J."/>
            <person name="Copeland A."/>
            <person name="Lindquist E."/>
            <person name="Barry K."/>
            <person name="Schmutz J."/>
            <person name="Baker S.E."/>
            <person name="Ciuffetti L.M."/>
            <person name="Grigoriev I.V."/>
            <person name="Zhong S."/>
            <person name="Turgeon B.G."/>
        </authorList>
    </citation>
    <scope>NUCLEOTIDE SEQUENCE [LARGE SCALE GENOMIC DNA]</scope>
    <source>
        <strain evidence="3">C5 / ATCC 48332 / race O</strain>
    </source>
</reference>
<dbReference type="HOGENOM" id="CLU_2775760_0_0_1"/>
<keyword evidence="1" id="KW-0812">Transmembrane</keyword>